<reference evidence="3 4" key="1">
    <citation type="submission" date="2023-07" db="EMBL/GenBank/DDBJ databases">
        <title>Genomic Encyclopedia of Type Strains, Phase IV (KMG-IV): sequencing the most valuable type-strain genomes for metagenomic binning, comparative biology and taxonomic classification.</title>
        <authorList>
            <person name="Goeker M."/>
        </authorList>
    </citation>
    <scope>NUCLEOTIDE SEQUENCE [LARGE SCALE GENOMIC DNA]</scope>
    <source>
        <strain evidence="3 4">B6-8</strain>
    </source>
</reference>
<feature type="transmembrane region" description="Helical" evidence="1">
    <location>
        <begin position="236"/>
        <end position="254"/>
    </location>
</feature>
<feature type="transmembrane region" description="Helical" evidence="1">
    <location>
        <begin position="266"/>
        <end position="286"/>
    </location>
</feature>
<dbReference type="PANTHER" id="PTHR37312:SF1">
    <property type="entry name" value="MEMBRANE-BOUND ACYLTRANSFERASE YKRP-RELATED"/>
    <property type="match status" value="1"/>
</dbReference>
<feature type="transmembrane region" description="Helical" evidence="1">
    <location>
        <begin position="21"/>
        <end position="39"/>
    </location>
</feature>
<dbReference type="Proteomes" id="UP001241603">
    <property type="component" value="Unassembled WGS sequence"/>
</dbReference>
<feature type="transmembrane region" description="Helical" evidence="1">
    <location>
        <begin position="92"/>
        <end position="110"/>
    </location>
</feature>
<protein>
    <submittedName>
        <fullName evidence="3">Fucose 4-O-acetylase-like acetyltransferase</fullName>
    </submittedName>
</protein>
<keyword evidence="1" id="KW-0472">Membrane</keyword>
<sequence>MSAAAEGHRSRERLLDIERGKGLGIMLVVYGHLLMYGTLGEQLWYAASKSAVYLFHMPFFMYLSGFIYFYTAGHKRFGSGYPQYVARRADRLLVPFLAMLVLVVTGKYIASRYTYVDAGVASYWEGYRDAVFNTEYSPVLSIWYIFVLFVYSIAVPVLWRLAGARVLILVALGFILYFTPATTDFYIYRIFHYFIFFVMGGLAFLYKDVALAAYRKYLPLWLVLFAASLFLNRDWYPAVLISGLLSIPALHGLVRLDLFSKDRILLYLGANSMVIYLFNTIFIGVAKAIYIKILPYDGIYFVFFMLVLFLCGLLLPLVVKNVMERLAVARPLLRYVT</sequence>
<keyword evidence="4" id="KW-1185">Reference proteome</keyword>
<evidence type="ECO:0000313" key="4">
    <source>
        <dbReference type="Proteomes" id="UP001241603"/>
    </source>
</evidence>
<dbReference type="EMBL" id="JAUSVO010000001">
    <property type="protein sequence ID" value="MDQ0436338.1"/>
    <property type="molecule type" value="Genomic_DNA"/>
</dbReference>
<keyword evidence="1" id="KW-1133">Transmembrane helix</keyword>
<dbReference type="Pfam" id="PF01757">
    <property type="entry name" value="Acyl_transf_3"/>
    <property type="match status" value="1"/>
</dbReference>
<organism evidence="3 4">
    <name type="scientific">Kaistia dalseonensis</name>
    <dbReference type="NCBI Taxonomy" id="410840"/>
    <lineage>
        <taxon>Bacteria</taxon>
        <taxon>Pseudomonadati</taxon>
        <taxon>Pseudomonadota</taxon>
        <taxon>Alphaproteobacteria</taxon>
        <taxon>Hyphomicrobiales</taxon>
        <taxon>Kaistiaceae</taxon>
        <taxon>Kaistia</taxon>
    </lineage>
</organism>
<keyword evidence="1" id="KW-0812">Transmembrane</keyword>
<evidence type="ECO:0000259" key="2">
    <source>
        <dbReference type="Pfam" id="PF01757"/>
    </source>
</evidence>
<accession>A0ABU0H204</accession>
<feature type="transmembrane region" description="Helical" evidence="1">
    <location>
        <begin position="141"/>
        <end position="159"/>
    </location>
</feature>
<evidence type="ECO:0000313" key="3">
    <source>
        <dbReference type="EMBL" id="MDQ0436338.1"/>
    </source>
</evidence>
<proteinExistence type="predicted"/>
<dbReference type="RefSeq" id="WP_266347261.1">
    <property type="nucleotide sequence ID" value="NZ_JAPKNG010000001.1"/>
</dbReference>
<evidence type="ECO:0000256" key="1">
    <source>
        <dbReference type="SAM" id="Phobius"/>
    </source>
</evidence>
<dbReference type="InterPro" id="IPR002656">
    <property type="entry name" value="Acyl_transf_3_dom"/>
</dbReference>
<feature type="transmembrane region" description="Helical" evidence="1">
    <location>
        <begin position="298"/>
        <end position="319"/>
    </location>
</feature>
<dbReference type="PANTHER" id="PTHR37312">
    <property type="entry name" value="MEMBRANE-BOUND ACYLTRANSFERASE YKRP-RELATED"/>
    <property type="match status" value="1"/>
</dbReference>
<feature type="transmembrane region" description="Helical" evidence="1">
    <location>
        <begin position="51"/>
        <end position="71"/>
    </location>
</feature>
<name>A0ABU0H204_9HYPH</name>
<feature type="transmembrane region" description="Helical" evidence="1">
    <location>
        <begin position="186"/>
        <end position="206"/>
    </location>
</feature>
<gene>
    <name evidence="3" type="ORF">QO014_000708</name>
</gene>
<comment type="caution">
    <text evidence="3">The sequence shown here is derived from an EMBL/GenBank/DDBJ whole genome shotgun (WGS) entry which is preliminary data.</text>
</comment>
<dbReference type="InterPro" id="IPR052734">
    <property type="entry name" value="Nod_factor_acetyltransferase"/>
</dbReference>
<feature type="transmembrane region" description="Helical" evidence="1">
    <location>
        <begin position="164"/>
        <end position="180"/>
    </location>
</feature>
<feature type="domain" description="Acyltransferase 3" evidence="2">
    <location>
        <begin position="17"/>
        <end position="312"/>
    </location>
</feature>